<evidence type="ECO:0000313" key="4">
    <source>
        <dbReference type="Proteomes" id="UP000244892"/>
    </source>
</evidence>
<sequence>MRRLLCLFLLIWFPLQMSWAAVASYCQHESNPAAQRHFGHHEHNHLDPQHGERPGDKAAKDKSGSDKKASADNDCTVCHMSAASPVSETHTPQVASSREWFGHSIEGYASNIPAGPERPDIRLAV</sequence>
<dbReference type="KEGG" id="aon:DEH84_08230"/>
<dbReference type="InterPro" id="IPR055013">
    <property type="entry name" value="CzcI"/>
</dbReference>
<evidence type="ECO:0008006" key="5">
    <source>
        <dbReference type="Google" id="ProtNLM"/>
    </source>
</evidence>
<organism evidence="3 4">
    <name type="scientific">Aquabacterium olei</name>
    <dbReference type="NCBI Taxonomy" id="1296669"/>
    <lineage>
        <taxon>Bacteria</taxon>
        <taxon>Pseudomonadati</taxon>
        <taxon>Pseudomonadota</taxon>
        <taxon>Betaproteobacteria</taxon>
        <taxon>Burkholderiales</taxon>
        <taxon>Aquabacterium</taxon>
    </lineage>
</organism>
<gene>
    <name evidence="3" type="ORF">DEH84_08230</name>
</gene>
<evidence type="ECO:0000256" key="1">
    <source>
        <dbReference type="SAM" id="MobiDB-lite"/>
    </source>
</evidence>
<dbReference type="RefSeq" id="WP_058085857.1">
    <property type="nucleotide sequence ID" value="NZ_CP029210.1"/>
</dbReference>
<proteinExistence type="predicted"/>
<keyword evidence="4" id="KW-1185">Reference proteome</keyword>
<feature type="region of interest" description="Disordered" evidence="1">
    <location>
        <begin position="34"/>
        <end position="72"/>
    </location>
</feature>
<evidence type="ECO:0000313" key="3">
    <source>
        <dbReference type="EMBL" id="AWI53422.1"/>
    </source>
</evidence>
<dbReference type="GO" id="GO:0046686">
    <property type="term" value="P:response to cadmium ion"/>
    <property type="evidence" value="ECO:0007669"/>
    <property type="project" value="InterPro"/>
</dbReference>
<feature type="signal peptide" evidence="2">
    <location>
        <begin position="1"/>
        <end position="20"/>
    </location>
</feature>
<accession>A0A2U8FQT2</accession>
<keyword evidence="2" id="KW-0732">Signal</keyword>
<evidence type="ECO:0000256" key="2">
    <source>
        <dbReference type="SAM" id="SignalP"/>
    </source>
</evidence>
<dbReference type="OrthoDB" id="6717343at2"/>
<feature type="compositionally biased region" description="Basic and acidic residues" evidence="1">
    <location>
        <begin position="44"/>
        <end position="71"/>
    </location>
</feature>
<dbReference type="AlphaFoldDB" id="A0A2U8FQT2"/>
<dbReference type="Proteomes" id="UP000244892">
    <property type="component" value="Chromosome"/>
</dbReference>
<feature type="chain" id="PRO_5016047125" description="Cobalt-zinc-cadmium resistance protein" evidence="2">
    <location>
        <begin position="21"/>
        <end position="125"/>
    </location>
</feature>
<reference evidence="3 4" key="1">
    <citation type="submission" date="2018-05" db="EMBL/GenBank/DDBJ databases">
        <title>complete genome sequence of Aquabacterium olei NBRC 110486.</title>
        <authorList>
            <person name="Tang B."/>
            <person name="Chang J."/>
            <person name="Zhang L."/>
            <person name="Yang H."/>
        </authorList>
    </citation>
    <scope>NUCLEOTIDE SEQUENCE [LARGE SCALE GENOMIC DNA]</scope>
    <source>
        <strain evidence="3 4">NBRC 110486</strain>
    </source>
</reference>
<protein>
    <recommendedName>
        <fullName evidence="5">Cobalt-zinc-cadmium resistance protein</fullName>
    </recommendedName>
</protein>
<name>A0A2U8FQT2_9BURK</name>
<dbReference type="NCBIfam" id="NF045614">
    <property type="entry name" value="efflu_CzcI_Cupr"/>
    <property type="match status" value="1"/>
</dbReference>
<dbReference type="EMBL" id="CP029210">
    <property type="protein sequence ID" value="AWI53422.1"/>
    <property type="molecule type" value="Genomic_DNA"/>
</dbReference>